<dbReference type="SUPFAM" id="SSF52980">
    <property type="entry name" value="Restriction endonuclease-like"/>
    <property type="match status" value="1"/>
</dbReference>
<dbReference type="Pfam" id="PF03852">
    <property type="entry name" value="Vsr"/>
    <property type="match status" value="1"/>
</dbReference>
<keyword evidence="3" id="KW-0227">DNA damage</keyword>
<protein>
    <submittedName>
        <fullName evidence="7">Very short patch repair endonuclease</fullName>
    </submittedName>
</protein>
<keyword evidence="5" id="KW-0234">DNA repair</keyword>
<keyword evidence="4" id="KW-0378">Hydrolase</keyword>
<dbReference type="CDD" id="cd00221">
    <property type="entry name" value="Vsr"/>
    <property type="match status" value="1"/>
</dbReference>
<gene>
    <name evidence="7" type="ORF">J0A65_21310</name>
</gene>
<name>A0ABS3D1G1_9ALTE</name>
<evidence type="ECO:0000313" key="7">
    <source>
        <dbReference type="EMBL" id="MBN7822415.1"/>
    </source>
</evidence>
<dbReference type="InterPro" id="IPR011335">
    <property type="entry name" value="Restrct_endonuc-II-like"/>
</dbReference>
<organism evidence="7 8">
    <name type="scientific">Bowmanella yangjiangensis</name>
    <dbReference type="NCBI Taxonomy" id="2811230"/>
    <lineage>
        <taxon>Bacteria</taxon>
        <taxon>Pseudomonadati</taxon>
        <taxon>Pseudomonadota</taxon>
        <taxon>Gammaproteobacteria</taxon>
        <taxon>Alteromonadales</taxon>
        <taxon>Alteromonadaceae</taxon>
        <taxon>Bowmanella</taxon>
    </lineage>
</organism>
<comment type="similarity">
    <text evidence="6">Belongs to the Vsr family.</text>
</comment>
<keyword evidence="2 7" id="KW-0255">Endonuclease</keyword>
<keyword evidence="1" id="KW-0540">Nuclease</keyword>
<keyword evidence="8" id="KW-1185">Reference proteome</keyword>
<evidence type="ECO:0000313" key="8">
    <source>
        <dbReference type="Proteomes" id="UP000663992"/>
    </source>
</evidence>
<dbReference type="Proteomes" id="UP000663992">
    <property type="component" value="Unassembled WGS sequence"/>
</dbReference>
<evidence type="ECO:0000256" key="5">
    <source>
        <dbReference type="ARBA" id="ARBA00023204"/>
    </source>
</evidence>
<reference evidence="7 8" key="1">
    <citation type="submission" date="2021-03" db="EMBL/GenBank/DDBJ databases">
        <title>novel species isolated from a fishpond in China.</title>
        <authorList>
            <person name="Lu H."/>
            <person name="Cai Z."/>
        </authorList>
    </citation>
    <scope>NUCLEOTIDE SEQUENCE [LARGE SCALE GENOMIC DNA]</scope>
    <source>
        <strain evidence="7 8">Y57</strain>
    </source>
</reference>
<dbReference type="InterPro" id="IPR004603">
    <property type="entry name" value="DNA_mismatch_endonuc_vsr"/>
</dbReference>
<proteinExistence type="inferred from homology"/>
<dbReference type="Gene3D" id="3.40.960.10">
    <property type="entry name" value="VSR Endonuclease"/>
    <property type="match status" value="1"/>
</dbReference>
<evidence type="ECO:0000256" key="3">
    <source>
        <dbReference type="ARBA" id="ARBA00022763"/>
    </source>
</evidence>
<dbReference type="GO" id="GO:0004519">
    <property type="term" value="F:endonuclease activity"/>
    <property type="evidence" value="ECO:0007669"/>
    <property type="project" value="UniProtKB-KW"/>
</dbReference>
<evidence type="ECO:0000256" key="2">
    <source>
        <dbReference type="ARBA" id="ARBA00022759"/>
    </source>
</evidence>
<dbReference type="EMBL" id="JAFKCS010000063">
    <property type="protein sequence ID" value="MBN7822415.1"/>
    <property type="molecule type" value="Genomic_DNA"/>
</dbReference>
<dbReference type="NCBIfam" id="TIGR00632">
    <property type="entry name" value="vsr"/>
    <property type="match status" value="1"/>
</dbReference>
<evidence type="ECO:0000256" key="6">
    <source>
        <dbReference type="ARBA" id="ARBA00029466"/>
    </source>
</evidence>
<evidence type="ECO:0000256" key="1">
    <source>
        <dbReference type="ARBA" id="ARBA00022722"/>
    </source>
</evidence>
<sequence length="125" mass="14719">MSRTPQRDNPRERALRSELHRRGLRFRLHRRVLVSSRRSVDIAFPASKTAVFMDGCFWHGCPEHGTWPKSNAEWWRAKINANIARDRDTNFKLVEAGWTVIRVWEHEDIQTAADRIEAVIRRLSS</sequence>
<accession>A0ABS3D1G1</accession>
<comment type="caution">
    <text evidence="7">The sequence shown here is derived from an EMBL/GenBank/DDBJ whole genome shotgun (WGS) entry which is preliminary data.</text>
</comment>
<evidence type="ECO:0000256" key="4">
    <source>
        <dbReference type="ARBA" id="ARBA00022801"/>
    </source>
</evidence>